<evidence type="ECO:0000256" key="4">
    <source>
        <dbReference type="ARBA" id="ARBA00010584"/>
    </source>
</evidence>
<evidence type="ECO:0000256" key="6">
    <source>
        <dbReference type="ARBA" id="ARBA00013120"/>
    </source>
</evidence>
<evidence type="ECO:0000256" key="9">
    <source>
        <dbReference type="ARBA" id="ARBA00022857"/>
    </source>
</evidence>
<feature type="active site" description="Acyl-thioester intermediate" evidence="15 16">
    <location>
        <position position="128"/>
    </location>
</feature>
<accession>A0A0E3ZB02</accession>
<evidence type="ECO:0000256" key="1">
    <source>
        <dbReference type="ARBA" id="ARBA00005021"/>
    </source>
</evidence>
<dbReference type="Pfam" id="PF02774">
    <property type="entry name" value="Semialdhyde_dhC"/>
    <property type="match status" value="1"/>
</dbReference>
<evidence type="ECO:0000313" key="19">
    <source>
        <dbReference type="Proteomes" id="UP000033103"/>
    </source>
</evidence>
<dbReference type="CDD" id="cd02316">
    <property type="entry name" value="VcASADH2_like_N"/>
    <property type="match status" value="1"/>
</dbReference>
<evidence type="ECO:0000256" key="11">
    <source>
        <dbReference type="ARBA" id="ARBA00023002"/>
    </source>
</evidence>
<comment type="function">
    <text evidence="15">Catalyzes the NADPH-dependent formation of L-aspartate-semialdehyde (L-ASA) by the reductive dephosphorylation of L-aspartyl-4-phosphate.</text>
</comment>
<evidence type="ECO:0000256" key="13">
    <source>
        <dbReference type="ARBA" id="ARBA00023167"/>
    </source>
</evidence>
<evidence type="ECO:0000256" key="2">
    <source>
        <dbReference type="ARBA" id="ARBA00005076"/>
    </source>
</evidence>
<protein>
    <recommendedName>
        <fullName evidence="6 15">Aspartate-semialdehyde dehydrogenase</fullName>
        <shortName evidence="15">ASA dehydrogenase</shortName>
        <shortName evidence="15">ASADH</shortName>
        <ecNumber evidence="6 15">1.2.1.11</ecNumber>
    </recommendedName>
    <alternativeName>
        <fullName evidence="15">Aspartate-beta-semialdehyde dehydrogenase</fullName>
    </alternativeName>
</protein>
<organism evidence="18 19">
    <name type="scientific">Sneathia vaginalis</name>
    <dbReference type="NCBI Taxonomy" id="187101"/>
    <lineage>
        <taxon>Bacteria</taxon>
        <taxon>Fusobacteriati</taxon>
        <taxon>Fusobacteriota</taxon>
        <taxon>Fusobacteriia</taxon>
        <taxon>Fusobacteriales</taxon>
        <taxon>Leptotrichiaceae</taxon>
        <taxon>Sneathia</taxon>
    </lineage>
</organism>
<keyword evidence="19" id="KW-1185">Reference proteome</keyword>
<evidence type="ECO:0000313" key="18">
    <source>
        <dbReference type="EMBL" id="AKC95240.1"/>
    </source>
</evidence>
<dbReference type="GO" id="GO:0009089">
    <property type="term" value="P:lysine biosynthetic process via diaminopimelate"/>
    <property type="evidence" value="ECO:0007669"/>
    <property type="project" value="UniProtKB-UniRule"/>
</dbReference>
<dbReference type="OrthoDB" id="9805684at2"/>
<name>A0A0E3ZB02_9FUSO</name>
<dbReference type="GO" id="GO:0009097">
    <property type="term" value="P:isoleucine biosynthetic process"/>
    <property type="evidence" value="ECO:0007669"/>
    <property type="project" value="UniProtKB-UniRule"/>
</dbReference>
<reference evidence="18 19" key="1">
    <citation type="journal article" date="2012" name="BMC Genomics">
        <title>Genomic sequence analysis and characterization of Sneathia amnii sp. nov.</title>
        <authorList>
            <consortium name="Vaginal Microbiome Consortium (additional members)"/>
            <person name="Harwich M.D.Jr."/>
            <person name="Serrano M.G."/>
            <person name="Fettweis J.M."/>
            <person name="Alves J.M."/>
            <person name="Reimers M.A."/>
            <person name="Buck G.A."/>
            <person name="Jefferson K.K."/>
        </authorList>
    </citation>
    <scope>NUCLEOTIDE SEQUENCE [LARGE SCALE GENOMIC DNA]</scope>
    <source>
        <strain evidence="18 19">SN35</strain>
    </source>
</reference>
<dbReference type="UniPathway" id="UPA00050">
    <property type="reaction ID" value="UER00463"/>
</dbReference>
<comment type="catalytic activity">
    <reaction evidence="14 15">
        <text>L-aspartate 4-semialdehyde + phosphate + NADP(+) = 4-phospho-L-aspartate + NADPH + H(+)</text>
        <dbReference type="Rhea" id="RHEA:24284"/>
        <dbReference type="ChEBI" id="CHEBI:15378"/>
        <dbReference type="ChEBI" id="CHEBI:43474"/>
        <dbReference type="ChEBI" id="CHEBI:57535"/>
        <dbReference type="ChEBI" id="CHEBI:57783"/>
        <dbReference type="ChEBI" id="CHEBI:58349"/>
        <dbReference type="ChEBI" id="CHEBI:537519"/>
        <dbReference type="EC" id="1.2.1.11"/>
    </reaction>
</comment>
<dbReference type="RefSeq" id="WP_046328346.1">
    <property type="nucleotide sequence ID" value="NZ_CP011280.1"/>
</dbReference>
<comment type="pathway">
    <text evidence="3 15">Amino-acid biosynthesis; L-threonine biosynthesis; L-threonine from L-aspartate: step 2/5.</text>
</comment>
<feature type="domain" description="Semialdehyde dehydrogenase NAD-binding" evidence="17">
    <location>
        <begin position="4"/>
        <end position="120"/>
    </location>
</feature>
<feature type="binding site" evidence="15">
    <location>
        <position position="100"/>
    </location>
    <ligand>
        <name>phosphate</name>
        <dbReference type="ChEBI" id="CHEBI:43474"/>
    </ligand>
</feature>
<evidence type="ECO:0000256" key="16">
    <source>
        <dbReference type="PIRSR" id="PIRSR000148-1"/>
    </source>
</evidence>
<dbReference type="PANTHER" id="PTHR46278:SF2">
    <property type="entry name" value="ASPARTATE-SEMIALDEHYDE DEHYDROGENASE"/>
    <property type="match status" value="1"/>
</dbReference>
<feature type="binding site" evidence="15">
    <location>
        <begin position="158"/>
        <end position="159"/>
    </location>
    <ligand>
        <name>NADP(+)</name>
        <dbReference type="ChEBI" id="CHEBI:58349"/>
    </ligand>
</feature>
<dbReference type="InterPro" id="IPR036291">
    <property type="entry name" value="NAD(P)-bd_dom_sf"/>
</dbReference>
<evidence type="ECO:0000256" key="14">
    <source>
        <dbReference type="ARBA" id="ARBA00047891"/>
    </source>
</evidence>
<dbReference type="PIRSF" id="PIRSF000148">
    <property type="entry name" value="ASA_dh"/>
    <property type="match status" value="1"/>
</dbReference>
<dbReference type="PANTHER" id="PTHR46278">
    <property type="entry name" value="DEHYDROGENASE, PUTATIVE-RELATED"/>
    <property type="match status" value="1"/>
</dbReference>
<dbReference type="GO" id="GO:0019877">
    <property type="term" value="P:diaminopimelate biosynthetic process"/>
    <property type="evidence" value="ECO:0007669"/>
    <property type="project" value="UniProtKB-UniRule"/>
</dbReference>
<comment type="pathway">
    <text evidence="1 15">Amino-acid biosynthesis; L-methionine biosynthesis via de novo pathway; L-homoserine from L-aspartate: step 2/3.</text>
</comment>
<keyword evidence="8 15" id="KW-0791">Threonine biosynthesis</keyword>
<evidence type="ECO:0000256" key="5">
    <source>
        <dbReference type="ARBA" id="ARBA00011738"/>
    </source>
</evidence>
<evidence type="ECO:0000256" key="7">
    <source>
        <dbReference type="ARBA" id="ARBA00022605"/>
    </source>
</evidence>
<keyword evidence="9 15" id="KW-0521">NADP</keyword>
<dbReference type="GO" id="GO:0046983">
    <property type="term" value="F:protein dimerization activity"/>
    <property type="evidence" value="ECO:0007669"/>
    <property type="project" value="InterPro"/>
</dbReference>
<feature type="binding site" evidence="15">
    <location>
        <position position="304"/>
    </location>
    <ligand>
        <name>NADP(+)</name>
        <dbReference type="ChEBI" id="CHEBI:58349"/>
    </ligand>
</feature>
<dbReference type="GO" id="GO:0051287">
    <property type="term" value="F:NAD binding"/>
    <property type="evidence" value="ECO:0007669"/>
    <property type="project" value="InterPro"/>
</dbReference>
<evidence type="ECO:0000256" key="12">
    <source>
        <dbReference type="ARBA" id="ARBA00023154"/>
    </source>
</evidence>
<comment type="pathway">
    <text evidence="2 15">Amino-acid biosynthesis; L-lysine biosynthesis via DAP pathway; (S)-tetrahydrodipicolinate from L-aspartate: step 2/4.</text>
</comment>
<dbReference type="SUPFAM" id="SSF55347">
    <property type="entry name" value="Glyceraldehyde-3-phosphate dehydrogenase-like, C-terminal domain"/>
    <property type="match status" value="1"/>
</dbReference>
<dbReference type="CDD" id="cd18131">
    <property type="entry name" value="ASADH_C_bac_euk_like"/>
    <property type="match status" value="1"/>
</dbReference>
<dbReference type="HAMAP" id="MF_02121">
    <property type="entry name" value="ASADH"/>
    <property type="match status" value="1"/>
</dbReference>
<comment type="caution">
    <text evidence="15">Lacks conserved residue(s) required for the propagation of feature annotation.</text>
</comment>
<dbReference type="SMART" id="SM00859">
    <property type="entry name" value="Semialdhyde_dh"/>
    <property type="match status" value="1"/>
</dbReference>
<dbReference type="Gene3D" id="3.40.50.720">
    <property type="entry name" value="NAD(P)-binding Rossmann-like Domain"/>
    <property type="match status" value="1"/>
</dbReference>
<evidence type="ECO:0000256" key="15">
    <source>
        <dbReference type="HAMAP-Rule" id="MF_02121"/>
    </source>
</evidence>
<dbReference type="AlphaFoldDB" id="A0A0E3ZB02"/>
<dbReference type="NCBIfam" id="TIGR01296">
    <property type="entry name" value="asd_B"/>
    <property type="match status" value="1"/>
</dbReference>
<dbReference type="EMBL" id="CP011280">
    <property type="protein sequence ID" value="AKC95240.1"/>
    <property type="molecule type" value="Genomic_DNA"/>
</dbReference>
<keyword evidence="11 15" id="KW-0560">Oxidoreductase</keyword>
<feature type="binding site" evidence="15">
    <location>
        <position position="228"/>
    </location>
    <ligand>
        <name>substrate</name>
    </ligand>
</feature>
<comment type="similarity">
    <text evidence="4 15">Belongs to the aspartate-semialdehyde dehydrogenase family.</text>
</comment>
<dbReference type="InterPro" id="IPR005986">
    <property type="entry name" value="Asp_semialdehyde_DH_beta"/>
</dbReference>
<sequence>MSVNVAVVGATGLVGQTMLKVLNERNFPINKLYLYASKRSKGKKIKYQDKEYTVIELTKENIANDIDIALFSAGASTSNEFAQEFVNKGAIVIDNSSCFRMDDDKALVVPEVNSETIPDKGIIANPNCSTITVMPALKYLSDKYGLERVVYSTYQSVSGAGMGGLNDLDNNLKGEKSQKFDDQIAFNLIPYIDKFQDSGYTKEEEKMINESRKILGLKDLRVTATCVRVPVRYSHGVSVNVELKKDFDLKDLIEGLSKAKGVVVSNEIHPTPLKVEGKDETYVGRIRRDNSVKYGLNLWIVADNIRKGAATNAVEIAQEILKKREE</sequence>
<dbReference type="GO" id="GO:0050661">
    <property type="term" value="F:NADP binding"/>
    <property type="evidence" value="ECO:0007669"/>
    <property type="project" value="UniProtKB-UniRule"/>
</dbReference>
<dbReference type="HOGENOM" id="CLU_049966_0_1_0"/>
<keyword evidence="13 15" id="KW-0486">Methionine biosynthesis</keyword>
<evidence type="ECO:0000256" key="3">
    <source>
        <dbReference type="ARBA" id="ARBA00005097"/>
    </source>
</evidence>
<feature type="active site" description="Proton acceptor" evidence="15 16">
    <location>
        <position position="235"/>
    </location>
</feature>
<feature type="binding site" evidence="15">
    <location>
        <position position="155"/>
    </location>
    <ligand>
        <name>substrate</name>
    </ligand>
</feature>
<dbReference type="GO" id="GO:0071266">
    <property type="term" value="P:'de novo' L-methionine biosynthetic process"/>
    <property type="evidence" value="ECO:0007669"/>
    <property type="project" value="UniProtKB-UniRule"/>
</dbReference>
<dbReference type="KEGG" id="sns:VC03_01455"/>
<dbReference type="InterPro" id="IPR012080">
    <property type="entry name" value="Asp_semialdehyde_DH"/>
</dbReference>
<dbReference type="GO" id="GO:0009088">
    <property type="term" value="P:threonine biosynthetic process"/>
    <property type="evidence" value="ECO:0007669"/>
    <property type="project" value="UniProtKB-UniRule"/>
</dbReference>
<proteinExistence type="inferred from homology"/>
<evidence type="ECO:0000256" key="10">
    <source>
        <dbReference type="ARBA" id="ARBA00022915"/>
    </source>
</evidence>
<dbReference type="Pfam" id="PF01118">
    <property type="entry name" value="Semialdhyde_dh"/>
    <property type="match status" value="1"/>
</dbReference>
<dbReference type="UniPathway" id="UPA00034">
    <property type="reaction ID" value="UER00016"/>
</dbReference>
<keyword evidence="10 15" id="KW-0220">Diaminopimelate biosynthesis</keyword>
<evidence type="ECO:0000259" key="17">
    <source>
        <dbReference type="SMART" id="SM00859"/>
    </source>
</evidence>
<dbReference type="GO" id="GO:0004073">
    <property type="term" value="F:aspartate-semialdehyde dehydrogenase activity"/>
    <property type="evidence" value="ECO:0007669"/>
    <property type="project" value="UniProtKB-UniRule"/>
</dbReference>
<dbReference type="STRING" id="187101.VC03_01455"/>
<dbReference type="InterPro" id="IPR000534">
    <property type="entry name" value="Semialdehyde_DH_NAD-bd"/>
</dbReference>
<keyword evidence="12 15" id="KW-0457">Lysine biosynthesis</keyword>
<dbReference type="PATRIC" id="fig|1069640.6.peg.278"/>
<dbReference type="Gene3D" id="3.30.360.10">
    <property type="entry name" value="Dihydrodipicolinate Reductase, domain 2"/>
    <property type="match status" value="1"/>
</dbReference>
<feature type="binding site" evidence="15">
    <location>
        <begin position="39"/>
        <end position="40"/>
    </location>
    <ligand>
        <name>NADP(+)</name>
        <dbReference type="ChEBI" id="CHEBI:58349"/>
    </ligand>
</feature>
<gene>
    <name evidence="15" type="primary">asd</name>
    <name evidence="18" type="ORF">VC03_01455</name>
</gene>
<dbReference type="NCBIfam" id="NF011456">
    <property type="entry name" value="PRK14874.1"/>
    <property type="match status" value="1"/>
</dbReference>
<comment type="subunit">
    <text evidence="5 15">Homodimer.</text>
</comment>
<evidence type="ECO:0000256" key="8">
    <source>
        <dbReference type="ARBA" id="ARBA00022697"/>
    </source>
</evidence>
<dbReference type="EC" id="1.2.1.11" evidence="6 15"/>
<dbReference type="InterPro" id="IPR012280">
    <property type="entry name" value="Semialdhyde_DH_dimer_dom"/>
</dbReference>
<dbReference type="SUPFAM" id="SSF51735">
    <property type="entry name" value="NAD(P)-binding Rossmann-fold domains"/>
    <property type="match status" value="1"/>
</dbReference>
<keyword evidence="7 15" id="KW-0028">Amino-acid biosynthesis</keyword>
<dbReference type="Proteomes" id="UP000033103">
    <property type="component" value="Chromosome"/>
</dbReference>
<feature type="binding site" evidence="15">
    <location>
        <begin position="11"/>
        <end position="14"/>
    </location>
    <ligand>
        <name>NADP(+)</name>
        <dbReference type="ChEBI" id="CHEBI:58349"/>
    </ligand>
</feature>
<dbReference type="UniPathway" id="UPA00051">
    <property type="reaction ID" value="UER00464"/>
</dbReference>